<keyword evidence="3" id="KW-0804">Transcription</keyword>
<dbReference type="SUPFAM" id="SSF46689">
    <property type="entry name" value="Homeodomain-like"/>
    <property type="match status" value="2"/>
</dbReference>
<dbReference type="Pfam" id="PF22200">
    <property type="entry name" value="ExsA_N"/>
    <property type="match status" value="1"/>
</dbReference>
<dbReference type="InterPro" id="IPR020449">
    <property type="entry name" value="Tscrpt_reg_AraC-type_HTH"/>
</dbReference>
<reference evidence="5 6" key="1">
    <citation type="submission" date="2019-02" db="EMBL/GenBank/DDBJ databases">
        <title>Genomic Encyclopedia of Type Strains, Phase IV (KMG-IV): sequencing the most valuable type-strain genomes for metagenomic binning, comparative biology and taxonomic classification.</title>
        <authorList>
            <person name="Goeker M."/>
        </authorList>
    </citation>
    <scope>NUCLEOTIDE SEQUENCE [LARGE SCALE GENOMIC DNA]</scope>
    <source>
        <strain evidence="5 6">DSM 18116</strain>
    </source>
</reference>
<name>A0A4Q7N6C9_9BACT</name>
<dbReference type="SMART" id="SM00342">
    <property type="entry name" value="HTH_ARAC"/>
    <property type="match status" value="1"/>
</dbReference>
<dbReference type="OrthoDB" id="4480133at2"/>
<dbReference type="InterPro" id="IPR018062">
    <property type="entry name" value="HTH_AraC-typ_CS"/>
</dbReference>
<evidence type="ECO:0000259" key="4">
    <source>
        <dbReference type="PROSITE" id="PS01124"/>
    </source>
</evidence>
<sequence>MNILSNSGRSIQYRDSFISIQTYVPFSIFSTQHTRHRLLFVLSGAATVEHGAGVYRLEAGQLIYLKRDIAVSLTAGDASLEIITAVIGEELLLEFTRMAALPEGPALQDAVTVHDITPQLEDYFITLVHYFTSENGVEPSLARIKLLELLYCIGAKHPVLLKQLLQWKQQVYGDIMTVVCDNLENSLTLSRLAKLSGRSLSSFKRDFHAINNMAPSRWIRQKKLEKAKEMVANTSLAVADVCYTLGFGNVTHFSRLFKSYFGVSPSEFKRNKQQLKVA</sequence>
<feature type="domain" description="HTH araC/xylS-type" evidence="4">
    <location>
        <begin position="173"/>
        <end position="271"/>
    </location>
</feature>
<protein>
    <submittedName>
        <fullName evidence="5">AraC-like DNA-binding protein</fullName>
    </submittedName>
</protein>
<evidence type="ECO:0000256" key="3">
    <source>
        <dbReference type="ARBA" id="ARBA00023163"/>
    </source>
</evidence>
<accession>A0A4Q7N6C9</accession>
<dbReference type="PROSITE" id="PS01124">
    <property type="entry name" value="HTH_ARAC_FAMILY_2"/>
    <property type="match status" value="1"/>
</dbReference>
<dbReference type="PRINTS" id="PR00032">
    <property type="entry name" value="HTHARAC"/>
</dbReference>
<dbReference type="PROSITE" id="PS00041">
    <property type="entry name" value="HTH_ARAC_FAMILY_1"/>
    <property type="match status" value="1"/>
</dbReference>
<dbReference type="InterPro" id="IPR011051">
    <property type="entry name" value="RmlC_Cupin_sf"/>
</dbReference>
<keyword evidence="1" id="KW-0805">Transcription regulation</keyword>
<evidence type="ECO:0000256" key="1">
    <source>
        <dbReference type="ARBA" id="ARBA00023015"/>
    </source>
</evidence>
<keyword evidence="6" id="KW-1185">Reference proteome</keyword>
<dbReference type="RefSeq" id="WP_130540865.1">
    <property type="nucleotide sequence ID" value="NZ_CP042431.1"/>
</dbReference>
<evidence type="ECO:0000313" key="6">
    <source>
        <dbReference type="Proteomes" id="UP000293874"/>
    </source>
</evidence>
<dbReference type="PANTHER" id="PTHR46796">
    <property type="entry name" value="HTH-TYPE TRANSCRIPTIONAL ACTIVATOR RHAS-RELATED"/>
    <property type="match status" value="1"/>
</dbReference>
<dbReference type="InterPro" id="IPR054015">
    <property type="entry name" value="ExsA-like_N"/>
</dbReference>
<dbReference type="EMBL" id="SGXA01000001">
    <property type="protein sequence ID" value="RZS76570.1"/>
    <property type="molecule type" value="Genomic_DNA"/>
</dbReference>
<comment type="caution">
    <text evidence="5">The sequence shown here is derived from an EMBL/GenBank/DDBJ whole genome shotgun (WGS) entry which is preliminary data.</text>
</comment>
<dbReference type="InterPro" id="IPR050204">
    <property type="entry name" value="AraC_XylS_family_regulators"/>
</dbReference>
<dbReference type="Proteomes" id="UP000293874">
    <property type="component" value="Unassembled WGS sequence"/>
</dbReference>
<gene>
    <name evidence="5" type="ORF">EV199_2456</name>
</gene>
<evidence type="ECO:0000313" key="5">
    <source>
        <dbReference type="EMBL" id="RZS76570.1"/>
    </source>
</evidence>
<dbReference type="Pfam" id="PF12833">
    <property type="entry name" value="HTH_18"/>
    <property type="match status" value="1"/>
</dbReference>
<dbReference type="GO" id="GO:0003700">
    <property type="term" value="F:DNA-binding transcription factor activity"/>
    <property type="evidence" value="ECO:0007669"/>
    <property type="project" value="InterPro"/>
</dbReference>
<evidence type="ECO:0000256" key="2">
    <source>
        <dbReference type="ARBA" id="ARBA00023125"/>
    </source>
</evidence>
<dbReference type="GO" id="GO:0043565">
    <property type="term" value="F:sequence-specific DNA binding"/>
    <property type="evidence" value="ECO:0007669"/>
    <property type="project" value="InterPro"/>
</dbReference>
<dbReference type="Gene3D" id="2.60.120.10">
    <property type="entry name" value="Jelly Rolls"/>
    <property type="match status" value="1"/>
</dbReference>
<dbReference type="AlphaFoldDB" id="A0A4Q7N6C9"/>
<proteinExistence type="predicted"/>
<dbReference type="SUPFAM" id="SSF51182">
    <property type="entry name" value="RmlC-like cupins"/>
    <property type="match status" value="1"/>
</dbReference>
<dbReference type="Gene3D" id="1.10.10.60">
    <property type="entry name" value="Homeodomain-like"/>
    <property type="match status" value="1"/>
</dbReference>
<keyword evidence="2 5" id="KW-0238">DNA-binding</keyword>
<dbReference type="InterPro" id="IPR009057">
    <property type="entry name" value="Homeodomain-like_sf"/>
</dbReference>
<organism evidence="5 6">
    <name type="scientific">Pseudobacter ginsenosidimutans</name>
    <dbReference type="NCBI Taxonomy" id="661488"/>
    <lineage>
        <taxon>Bacteria</taxon>
        <taxon>Pseudomonadati</taxon>
        <taxon>Bacteroidota</taxon>
        <taxon>Chitinophagia</taxon>
        <taxon>Chitinophagales</taxon>
        <taxon>Chitinophagaceae</taxon>
        <taxon>Pseudobacter</taxon>
    </lineage>
</organism>
<dbReference type="InterPro" id="IPR014710">
    <property type="entry name" value="RmlC-like_jellyroll"/>
</dbReference>
<dbReference type="InterPro" id="IPR018060">
    <property type="entry name" value="HTH_AraC"/>
</dbReference>